<proteinExistence type="predicted"/>
<evidence type="ECO:0000313" key="4">
    <source>
        <dbReference type="Proteomes" id="UP000032578"/>
    </source>
</evidence>
<dbReference type="PANTHER" id="PTHR36919">
    <property type="entry name" value="BLR1215 PROTEIN"/>
    <property type="match status" value="1"/>
</dbReference>
<gene>
    <name evidence="3" type="ORF">PW52_02390</name>
</gene>
<protein>
    <submittedName>
        <fullName evidence="3">Signal peptide protein</fullName>
    </submittedName>
</protein>
<dbReference type="OrthoDB" id="9814399at2"/>
<evidence type="ECO:0000259" key="2">
    <source>
        <dbReference type="Pfam" id="PF09917"/>
    </source>
</evidence>
<evidence type="ECO:0000256" key="1">
    <source>
        <dbReference type="SAM" id="SignalP"/>
    </source>
</evidence>
<evidence type="ECO:0000313" key="3">
    <source>
        <dbReference type="EMBL" id="KJD36854.1"/>
    </source>
</evidence>
<accession>A0A0D7WCR0</accession>
<dbReference type="AlphaFoldDB" id="A0A0D7WCR0"/>
<dbReference type="InterPro" id="IPR019223">
    <property type="entry name" value="DUF2147"/>
</dbReference>
<comment type="caution">
    <text evidence="3">The sequence shown here is derived from an EMBL/GenBank/DDBJ whole genome shotgun (WGS) entry which is preliminary data.</text>
</comment>
<feature type="domain" description="DUF2147" evidence="2">
    <location>
        <begin position="23"/>
        <end position="137"/>
    </location>
</feature>
<dbReference type="Pfam" id="PF09917">
    <property type="entry name" value="DUF2147"/>
    <property type="match status" value="1"/>
</dbReference>
<feature type="signal peptide" evidence="1">
    <location>
        <begin position="1"/>
        <end position="18"/>
    </location>
</feature>
<keyword evidence="1" id="KW-0732">Signal</keyword>
<dbReference type="STRING" id="1435349.PW52_02390"/>
<organism evidence="3 4">
    <name type="scientific">Neotamlana sedimentorum</name>
    <dbReference type="NCBI Taxonomy" id="1435349"/>
    <lineage>
        <taxon>Bacteria</taxon>
        <taxon>Pseudomonadati</taxon>
        <taxon>Bacteroidota</taxon>
        <taxon>Flavobacteriia</taxon>
        <taxon>Flavobacteriales</taxon>
        <taxon>Flavobacteriaceae</taxon>
        <taxon>Neotamlana</taxon>
    </lineage>
</organism>
<dbReference type="RefSeq" id="WP_044631668.1">
    <property type="nucleotide sequence ID" value="NZ_JTDW01000002.1"/>
</dbReference>
<dbReference type="PATRIC" id="fig|1435349.4.peg.1181"/>
<name>A0A0D7WCR0_9FLAO</name>
<dbReference type="PANTHER" id="PTHR36919:SF3">
    <property type="entry name" value="BLL5882 PROTEIN"/>
    <property type="match status" value="1"/>
</dbReference>
<dbReference type="Proteomes" id="UP000032578">
    <property type="component" value="Unassembled WGS sequence"/>
</dbReference>
<reference evidence="3 4" key="1">
    <citation type="submission" date="2014-11" db="EMBL/GenBank/DDBJ databases">
        <title>Tamlana sedimentorum sp. nov., isolated from shallow sand sediments of the Sea of Japan.</title>
        <authorList>
            <person name="Romanenko L.A."/>
        </authorList>
    </citation>
    <scope>NUCLEOTIDE SEQUENCE [LARGE SCALE GENOMIC DNA]</scope>
    <source>
        <strain evidence="3 4">JCM 19808</strain>
    </source>
</reference>
<dbReference type="Gene3D" id="2.40.128.520">
    <property type="match status" value="1"/>
</dbReference>
<keyword evidence="4" id="KW-1185">Reference proteome</keyword>
<sequence>MKYIYLLLIIALSISANGQTILGSWETYDDDTNEKKAVIEIYEMNNLYFAKIIKNIIGDKDAVCDKCKEDKKGKPIVGLIIIENLKKNGNKFDDGTILDPESGEIYSCHLEPINKDKLKVRGFLGFSVFGRTQYWIRKE</sequence>
<feature type="chain" id="PRO_5002326022" evidence="1">
    <location>
        <begin position="19"/>
        <end position="139"/>
    </location>
</feature>
<dbReference type="EMBL" id="JTDW01000002">
    <property type="protein sequence ID" value="KJD36854.1"/>
    <property type="molecule type" value="Genomic_DNA"/>
</dbReference>